<name>A0ACB8AXQ1_9AGAM</name>
<dbReference type="EMBL" id="MU266806">
    <property type="protein sequence ID" value="KAH7918321.1"/>
    <property type="molecule type" value="Genomic_DNA"/>
</dbReference>
<reference evidence="1" key="1">
    <citation type="journal article" date="2021" name="New Phytol.">
        <title>Evolutionary innovations through gain and loss of genes in the ectomycorrhizal Boletales.</title>
        <authorList>
            <person name="Wu G."/>
            <person name="Miyauchi S."/>
            <person name="Morin E."/>
            <person name="Kuo A."/>
            <person name="Drula E."/>
            <person name="Varga T."/>
            <person name="Kohler A."/>
            <person name="Feng B."/>
            <person name="Cao Y."/>
            <person name="Lipzen A."/>
            <person name="Daum C."/>
            <person name="Hundley H."/>
            <person name="Pangilinan J."/>
            <person name="Johnson J."/>
            <person name="Barry K."/>
            <person name="LaButti K."/>
            <person name="Ng V."/>
            <person name="Ahrendt S."/>
            <person name="Min B."/>
            <person name="Choi I.G."/>
            <person name="Park H."/>
            <person name="Plett J.M."/>
            <person name="Magnuson J."/>
            <person name="Spatafora J.W."/>
            <person name="Nagy L.G."/>
            <person name="Henrissat B."/>
            <person name="Grigoriev I.V."/>
            <person name="Yang Z.L."/>
            <person name="Xu J."/>
            <person name="Martin F.M."/>
        </authorList>
    </citation>
    <scope>NUCLEOTIDE SEQUENCE</scope>
    <source>
        <strain evidence="1">KUC20120723A-06</strain>
    </source>
</reference>
<comment type="caution">
    <text evidence="1">The sequence shown here is derived from an EMBL/GenBank/DDBJ whole genome shotgun (WGS) entry which is preliminary data.</text>
</comment>
<evidence type="ECO:0000313" key="1">
    <source>
        <dbReference type="EMBL" id="KAH7918321.1"/>
    </source>
</evidence>
<keyword evidence="2" id="KW-1185">Reference proteome</keyword>
<accession>A0ACB8AXQ1</accession>
<protein>
    <submittedName>
        <fullName evidence="1">Uncharacterized protein</fullName>
    </submittedName>
</protein>
<organism evidence="1 2">
    <name type="scientific">Leucogyrophana mollusca</name>
    <dbReference type="NCBI Taxonomy" id="85980"/>
    <lineage>
        <taxon>Eukaryota</taxon>
        <taxon>Fungi</taxon>
        <taxon>Dikarya</taxon>
        <taxon>Basidiomycota</taxon>
        <taxon>Agaricomycotina</taxon>
        <taxon>Agaricomycetes</taxon>
        <taxon>Agaricomycetidae</taxon>
        <taxon>Boletales</taxon>
        <taxon>Boletales incertae sedis</taxon>
        <taxon>Leucogyrophana</taxon>
    </lineage>
</organism>
<evidence type="ECO:0000313" key="2">
    <source>
        <dbReference type="Proteomes" id="UP000790709"/>
    </source>
</evidence>
<feature type="non-terminal residue" evidence="1">
    <location>
        <position position="132"/>
    </location>
</feature>
<feature type="non-terminal residue" evidence="1">
    <location>
        <position position="1"/>
    </location>
</feature>
<sequence>FSAHSREDANLVDDTTHQFLLNTEQERAFRIVANHATMACPEQLRMYLGGMASTGKSQVIKALISFFQARNESHRMITLAPIGSAAALLGGCTYHSVLGIRTTVCSSSTSLARVRSRLEGVDYIFINKLSMI</sequence>
<gene>
    <name evidence="1" type="ORF">BV22DRAFT_988161</name>
</gene>
<dbReference type="Proteomes" id="UP000790709">
    <property type="component" value="Unassembled WGS sequence"/>
</dbReference>
<proteinExistence type="predicted"/>